<dbReference type="AlphaFoldDB" id="A0A8H5H2Q4"/>
<evidence type="ECO:0000313" key="6">
    <source>
        <dbReference type="EMBL" id="KAF5375315.1"/>
    </source>
</evidence>
<dbReference type="PANTHER" id="PTHR31297:SF42">
    <property type="entry name" value="GLYCOSIDE HYDROLASE FAMILY 5 DOMAIN-CONTAINING PROTEIN"/>
    <property type="match status" value="1"/>
</dbReference>
<evidence type="ECO:0000256" key="3">
    <source>
        <dbReference type="ARBA" id="ARBA00023295"/>
    </source>
</evidence>
<dbReference type="Gene3D" id="3.20.20.80">
    <property type="entry name" value="Glycosidases"/>
    <property type="match status" value="3"/>
</dbReference>
<dbReference type="InterPro" id="IPR001547">
    <property type="entry name" value="Glyco_hydro_5"/>
</dbReference>
<evidence type="ECO:0000259" key="5">
    <source>
        <dbReference type="Pfam" id="PF00150"/>
    </source>
</evidence>
<comment type="caution">
    <text evidence="6">The sequence shown here is derived from an EMBL/GenBank/DDBJ whole genome shotgun (WGS) entry which is preliminary data.</text>
</comment>
<keyword evidence="3" id="KW-0326">Glycosidase</keyword>
<feature type="chain" id="PRO_5034272749" description="Glycoside hydrolase family 5 domain-containing protein" evidence="4">
    <location>
        <begin position="31"/>
        <end position="818"/>
    </location>
</feature>
<dbReference type="EMBL" id="JAACJN010000098">
    <property type="protein sequence ID" value="KAF5375315.1"/>
    <property type="molecule type" value="Genomic_DNA"/>
</dbReference>
<evidence type="ECO:0000256" key="4">
    <source>
        <dbReference type="SAM" id="SignalP"/>
    </source>
</evidence>
<dbReference type="GO" id="GO:0008422">
    <property type="term" value="F:beta-glucosidase activity"/>
    <property type="evidence" value="ECO:0007669"/>
    <property type="project" value="TreeGrafter"/>
</dbReference>
<dbReference type="OrthoDB" id="1887033at2759"/>
<dbReference type="SUPFAM" id="SSF51445">
    <property type="entry name" value="(Trans)glycosidases"/>
    <property type="match status" value="2"/>
</dbReference>
<gene>
    <name evidence="6" type="ORF">D9757_009674</name>
</gene>
<dbReference type="GO" id="GO:0009986">
    <property type="term" value="C:cell surface"/>
    <property type="evidence" value="ECO:0007669"/>
    <property type="project" value="TreeGrafter"/>
</dbReference>
<protein>
    <recommendedName>
        <fullName evidence="5">Glycoside hydrolase family 5 domain-containing protein</fullName>
    </recommendedName>
</protein>
<feature type="domain" description="Glycoside hydrolase family 5" evidence="5">
    <location>
        <begin position="434"/>
        <end position="768"/>
    </location>
</feature>
<dbReference type="InterPro" id="IPR050386">
    <property type="entry name" value="Glycosyl_hydrolase_5"/>
</dbReference>
<dbReference type="GO" id="GO:0009251">
    <property type="term" value="P:glucan catabolic process"/>
    <property type="evidence" value="ECO:0007669"/>
    <property type="project" value="TreeGrafter"/>
</dbReference>
<evidence type="ECO:0000256" key="1">
    <source>
        <dbReference type="ARBA" id="ARBA00005641"/>
    </source>
</evidence>
<dbReference type="GO" id="GO:0005576">
    <property type="term" value="C:extracellular region"/>
    <property type="evidence" value="ECO:0007669"/>
    <property type="project" value="TreeGrafter"/>
</dbReference>
<sequence>MRPSLLSLSAPLLFSGAAVIAASMPSKIYGVNLGSWLVLESWMLPQEWLDMGGEQCSTCSDCIASEWSFGKELGQAEQNTQFQKHWESWFSQTDVNTLKSLGINTVRIPLGFWIVEQLVNRQTEFYPQGGLAQLIRGLGQLQAAGIVAILDHHALPGVQDANQMFTGQCTTNVQFYTEANYLRALTWAGVMTALSHLHPSFAPVFAIEAVNEPIMDAAQTPGYGTYQQNFVNVVRATEAALGVNVPGFPASTPSSNATQAIITYSNSNSRFNADVKTALVNAAEIIMQISADPSTQFSLSNSGKGQSELITNFMDVNWQNDNPPNPANAAIGPQAYDNHLYYVFGGVADANPDAYMTSICNLNRVAADAALGNSPLWFGEWGLPTQFDATDAFLQGWADAQKLAYSQGAGWIFWNFKVEQSDLAANLSREWDTWFNQADVDELIENGINTVRIPLGFWLIEQLVDRKTEFYPRGGLAALTRGLRQLKDAGIVAILDHHAPPGVQDANQMFTGNCTSNVQFYTKPNYRRALTWTAVVTALSHLHPDFESVFAIEAVNEPIMDARQTPGYGDFQKKFVTVMRAVEAALGISSSSLQLGLDFQVSSSFSNATQAILDLGNLNTGLFDLDVLTALADAAIILAQISFDSSTAFDIGQSCDGQTPLVANFMDVNWQHNNPSNPAAAKNGPQGYDNHLYYSFGGVADATPTAYMESICNLGRVQADAALGNSPLWFGEWGLPTQFDATDAFLRDFADAQKLAYVQGAGWIFWNFKIEQSALAGDVSRQWSYSEGVKRKYLTKDPSAYFNPNVCDPYINRTSSST</sequence>
<dbReference type="Pfam" id="PF00150">
    <property type="entry name" value="Cellulase"/>
    <property type="match status" value="2"/>
</dbReference>
<evidence type="ECO:0000256" key="2">
    <source>
        <dbReference type="ARBA" id="ARBA00022801"/>
    </source>
</evidence>
<reference evidence="6 7" key="1">
    <citation type="journal article" date="2020" name="ISME J.">
        <title>Uncovering the hidden diversity of litter-decomposition mechanisms in mushroom-forming fungi.</title>
        <authorList>
            <person name="Floudas D."/>
            <person name="Bentzer J."/>
            <person name="Ahren D."/>
            <person name="Johansson T."/>
            <person name="Persson P."/>
            <person name="Tunlid A."/>
        </authorList>
    </citation>
    <scope>NUCLEOTIDE SEQUENCE [LARGE SCALE GENOMIC DNA]</scope>
    <source>
        <strain evidence="6 7">CBS 406.79</strain>
    </source>
</reference>
<keyword evidence="4" id="KW-0732">Signal</keyword>
<evidence type="ECO:0000313" key="7">
    <source>
        <dbReference type="Proteomes" id="UP000518752"/>
    </source>
</evidence>
<dbReference type="Proteomes" id="UP000518752">
    <property type="component" value="Unassembled WGS sequence"/>
</dbReference>
<dbReference type="InterPro" id="IPR017853">
    <property type="entry name" value="GH"/>
</dbReference>
<proteinExistence type="inferred from homology"/>
<feature type="signal peptide" evidence="4">
    <location>
        <begin position="1"/>
        <end position="30"/>
    </location>
</feature>
<dbReference type="PANTHER" id="PTHR31297">
    <property type="entry name" value="GLUCAN ENDO-1,6-BETA-GLUCOSIDASE B"/>
    <property type="match status" value="1"/>
</dbReference>
<name>A0A8H5H2Q4_9AGAR</name>
<accession>A0A8H5H2Q4</accession>
<keyword evidence="2" id="KW-0378">Hydrolase</keyword>
<keyword evidence="7" id="KW-1185">Reference proteome</keyword>
<feature type="domain" description="Glycoside hydrolase family 5" evidence="5">
    <location>
        <begin position="78"/>
        <end position="417"/>
    </location>
</feature>
<comment type="similarity">
    <text evidence="1">Belongs to the glycosyl hydrolase 5 (cellulase A) family.</text>
</comment>
<organism evidence="6 7">
    <name type="scientific">Collybiopsis confluens</name>
    <dbReference type="NCBI Taxonomy" id="2823264"/>
    <lineage>
        <taxon>Eukaryota</taxon>
        <taxon>Fungi</taxon>
        <taxon>Dikarya</taxon>
        <taxon>Basidiomycota</taxon>
        <taxon>Agaricomycotina</taxon>
        <taxon>Agaricomycetes</taxon>
        <taxon>Agaricomycetidae</taxon>
        <taxon>Agaricales</taxon>
        <taxon>Marasmiineae</taxon>
        <taxon>Omphalotaceae</taxon>
        <taxon>Collybiopsis</taxon>
    </lineage>
</organism>